<sequence length="452" mass="51647">MYDSDIKTQIKIRKNKIKKLYQAIINTGYWKENESVELNYNNILSDLYSINNLINNTFEIFSDDTLSDDEQAEKLLNLRDNNNNNVVNNLENAKKIIESYKIPLMLFFNKIKTKRKKNKTEIVNLKIHHGGATTNKRAELDIDDILKNIERVTLEKSKKFNESIRNDPEKLAAAISEIPEGMIQNDDAAINRIETITDWIFHPLWKLENIPIWGSLIAAPVDLVDTILNNCILIVETVYPIISIALSFAGTAGMSAAVAAVPIIGPVLAGSAWEVIVQPFLDWLIPNFLKIIAFFINIWRRDLPQAYVNALDFIPFMENTMHVLAGYLIKINKYIDMVYPITTSIRTYTEFSSNLALTLITNPSAFTDVDKFYTDVIKPNKTKIPIIKDLPEKILNNDDMILSIFYETIHSLTKCVRSAVNSQNITSCIEDFKLENLKNKVTDKIRDIVPEK</sequence>
<dbReference type="EMBL" id="MN739059">
    <property type="protein sequence ID" value="QHS86643.1"/>
    <property type="molecule type" value="Genomic_DNA"/>
</dbReference>
<reference evidence="1" key="1">
    <citation type="journal article" date="2020" name="Nature">
        <title>Giant virus diversity and host interactions through global metagenomics.</title>
        <authorList>
            <person name="Schulz F."/>
            <person name="Roux S."/>
            <person name="Paez-Espino D."/>
            <person name="Jungbluth S."/>
            <person name="Walsh D.A."/>
            <person name="Denef V.J."/>
            <person name="McMahon K.D."/>
            <person name="Konstantinidis K.T."/>
            <person name="Eloe-Fadrosh E.A."/>
            <person name="Kyrpides N.C."/>
            <person name="Woyke T."/>
        </authorList>
    </citation>
    <scope>NUCLEOTIDE SEQUENCE</scope>
    <source>
        <strain evidence="1">GVMAG-M-3300009422-16</strain>
    </source>
</reference>
<accession>A0A6C0B592</accession>
<dbReference type="AlphaFoldDB" id="A0A6C0B592"/>
<name>A0A6C0B592_9ZZZZ</name>
<organism evidence="1">
    <name type="scientific">viral metagenome</name>
    <dbReference type="NCBI Taxonomy" id="1070528"/>
    <lineage>
        <taxon>unclassified sequences</taxon>
        <taxon>metagenomes</taxon>
        <taxon>organismal metagenomes</taxon>
    </lineage>
</organism>
<evidence type="ECO:0000313" key="1">
    <source>
        <dbReference type="EMBL" id="QHS86643.1"/>
    </source>
</evidence>
<protein>
    <submittedName>
        <fullName evidence="1">Uncharacterized protein</fullName>
    </submittedName>
</protein>
<proteinExistence type="predicted"/>